<protein>
    <submittedName>
        <fullName evidence="3">Uncharacterized protein</fullName>
    </submittedName>
</protein>
<feature type="coiled-coil region" evidence="1">
    <location>
        <begin position="266"/>
        <end position="300"/>
    </location>
</feature>
<evidence type="ECO:0000256" key="2">
    <source>
        <dbReference type="SAM" id="SignalP"/>
    </source>
</evidence>
<name>A0A7K1TY89_9BACT</name>
<dbReference type="RefSeq" id="WP_157304378.1">
    <property type="nucleotide sequence ID" value="NZ_WRXN01000001.1"/>
</dbReference>
<keyword evidence="1" id="KW-0175">Coiled coil</keyword>
<evidence type="ECO:0000313" key="3">
    <source>
        <dbReference type="EMBL" id="MVT07010.1"/>
    </source>
</evidence>
<evidence type="ECO:0000256" key="1">
    <source>
        <dbReference type="SAM" id="Coils"/>
    </source>
</evidence>
<feature type="chain" id="PRO_5029539036" evidence="2">
    <location>
        <begin position="20"/>
        <end position="306"/>
    </location>
</feature>
<evidence type="ECO:0000313" key="4">
    <source>
        <dbReference type="Proteomes" id="UP000461730"/>
    </source>
</evidence>
<sequence length="306" mass="33673">MKRVLVLLAFISLSFASQAQETTYTFTNAVNLVNPTWIKLGTLSLPQHGHMANIRLYGGQGYNAWLNQQADIELQIKTGNTASTGPVGHGFAAYASRYGGTANFLPKIRIVPNEVGANPTVFVVYLFVQPYIGGGYYTVSKDGSTTWTNAMEVAAEPTTGIYEVPFFFRTQNDTYLAGDNFFISNTTGNVGIGTISPQEKLAVNGTILARKLKITTTGWPDYVFAPGYELPSVMELEEYIKANKHLPEVPSAKEVETNGQDIGEINKQLLKKLEELTLYIIELKKENISQQASIKALETKLTSLEK</sequence>
<organism evidence="3 4">
    <name type="scientific">Chitinophaga tropicalis</name>
    <dbReference type="NCBI Taxonomy" id="2683588"/>
    <lineage>
        <taxon>Bacteria</taxon>
        <taxon>Pseudomonadati</taxon>
        <taxon>Bacteroidota</taxon>
        <taxon>Chitinophagia</taxon>
        <taxon>Chitinophagales</taxon>
        <taxon>Chitinophagaceae</taxon>
        <taxon>Chitinophaga</taxon>
    </lineage>
</organism>
<feature type="signal peptide" evidence="2">
    <location>
        <begin position="1"/>
        <end position="19"/>
    </location>
</feature>
<dbReference type="EMBL" id="WRXN01000001">
    <property type="protein sequence ID" value="MVT07010.1"/>
    <property type="molecule type" value="Genomic_DNA"/>
</dbReference>
<gene>
    <name evidence="3" type="ORF">GO493_01965</name>
</gene>
<comment type="caution">
    <text evidence="3">The sequence shown here is derived from an EMBL/GenBank/DDBJ whole genome shotgun (WGS) entry which is preliminary data.</text>
</comment>
<dbReference type="AlphaFoldDB" id="A0A7K1TY89"/>
<reference evidence="3 4" key="1">
    <citation type="submission" date="2019-12" db="EMBL/GenBank/DDBJ databases">
        <title>Chitinophaga sp. strain ysch24 (GDMCC 1.1355), whole genome shotgun sequence.</title>
        <authorList>
            <person name="Zhang X."/>
        </authorList>
    </citation>
    <scope>NUCLEOTIDE SEQUENCE [LARGE SCALE GENOMIC DNA]</scope>
    <source>
        <strain evidence="4">ysch24</strain>
    </source>
</reference>
<keyword evidence="4" id="KW-1185">Reference proteome</keyword>
<keyword evidence="2" id="KW-0732">Signal</keyword>
<proteinExistence type="predicted"/>
<accession>A0A7K1TY89</accession>
<dbReference type="Proteomes" id="UP000461730">
    <property type="component" value="Unassembled WGS sequence"/>
</dbReference>